<accession>A0ABW6BEH5</accession>
<evidence type="ECO:0000313" key="3">
    <source>
        <dbReference type="Proteomes" id="UP001597525"/>
    </source>
</evidence>
<sequence length="141" mass="16729">MFSFVVNRLSFLKVIPLAAIFFDCLIKLWMLATNPKVLDWIDELERMWLQQNNSSTRIHRYGGLQFNCNNKEYAHVHSNGLLDMLLSKSLKKQLMREGRVQDHQVFENTGWISFYIKNEDDFHYAISLLELNLKRSVSFKK</sequence>
<gene>
    <name evidence="2" type="ORF">ACFS7Y_03260</name>
</gene>
<keyword evidence="3" id="KW-1185">Reference proteome</keyword>
<feature type="domain" description="Luciferase" evidence="1">
    <location>
        <begin position="71"/>
        <end position="131"/>
    </location>
</feature>
<dbReference type="RefSeq" id="WP_380935465.1">
    <property type="nucleotide sequence ID" value="NZ_JBHUPB010000003.1"/>
</dbReference>
<name>A0ABW6BEH5_9SPHI</name>
<dbReference type="Proteomes" id="UP001597525">
    <property type="component" value="Unassembled WGS sequence"/>
</dbReference>
<comment type="caution">
    <text evidence="2">The sequence shown here is derived from an EMBL/GenBank/DDBJ whole genome shotgun (WGS) entry which is preliminary data.</text>
</comment>
<evidence type="ECO:0000313" key="2">
    <source>
        <dbReference type="EMBL" id="MFD2966386.1"/>
    </source>
</evidence>
<evidence type="ECO:0000259" key="1">
    <source>
        <dbReference type="Pfam" id="PF17648"/>
    </source>
</evidence>
<proteinExistence type="predicted"/>
<dbReference type="EMBL" id="JBHUPB010000003">
    <property type="protein sequence ID" value="MFD2966386.1"/>
    <property type="molecule type" value="Genomic_DNA"/>
</dbReference>
<organism evidence="2 3">
    <name type="scientific">Sphingobacterium bambusae</name>
    <dbReference type="NCBI Taxonomy" id="662858"/>
    <lineage>
        <taxon>Bacteria</taxon>
        <taxon>Pseudomonadati</taxon>
        <taxon>Bacteroidota</taxon>
        <taxon>Sphingobacteriia</taxon>
        <taxon>Sphingobacteriales</taxon>
        <taxon>Sphingobacteriaceae</taxon>
        <taxon>Sphingobacterium</taxon>
    </lineage>
</organism>
<dbReference type="Pfam" id="PF17648">
    <property type="entry name" value="Luciferase"/>
    <property type="match status" value="1"/>
</dbReference>
<reference evidence="3" key="1">
    <citation type="journal article" date="2019" name="Int. J. Syst. Evol. Microbiol.">
        <title>The Global Catalogue of Microorganisms (GCM) 10K type strain sequencing project: providing services to taxonomists for standard genome sequencing and annotation.</title>
        <authorList>
            <consortium name="The Broad Institute Genomics Platform"/>
            <consortium name="The Broad Institute Genome Sequencing Center for Infectious Disease"/>
            <person name="Wu L."/>
            <person name="Ma J."/>
        </authorList>
    </citation>
    <scope>NUCLEOTIDE SEQUENCE [LARGE SCALE GENOMIC DNA]</scope>
    <source>
        <strain evidence="3">KCTC 22814</strain>
    </source>
</reference>
<protein>
    <submittedName>
        <fullName evidence="2">Luciferase family protein</fullName>
    </submittedName>
</protein>
<dbReference type="InterPro" id="IPR040841">
    <property type="entry name" value="Luciferase_dom"/>
</dbReference>